<dbReference type="AlphaFoldDB" id="A0A1H3SMM5"/>
<evidence type="ECO:0000256" key="9">
    <source>
        <dbReference type="RuleBase" id="RU003738"/>
    </source>
</evidence>
<feature type="binding site" evidence="6">
    <location>
        <position position="348"/>
    </location>
    <ligand>
        <name>substrate</name>
    </ligand>
</feature>
<keyword evidence="3 6" id="KW-0663">Pyridoxal phosphate</keyword>
<feature type="binding site" evidence="6">
    <location>
        <position position="380"/>
    </location>
    <ligand>
        <name>substrate</name>
    </ligand>
</feature>
<feature type="binding site" evidence="6">
    <location>
        <position position="267"/>
    </location>
    <ligand>
        <name>pyridoxal 5'-phosphate</name>
        <dbReference type="ChEBI" id="CHEBI:597326"/>
    </ligand>
</feature>
<dbReference type="EMBL" id="FNOK01000067">
    <property type="protein sequence ID" value="SDZ38825.1"/>
    <property type="molecule type" value="Genomic_DNA"/>
</dbReference>
<evidence type="ECO:0000256" key="4">
    <source>
        <dbReference type="ARBA" id="ARBA00023154"/>
    </source>
</evidence>
<name>A0A1H3SMM5_9PSEU</name>
<dbReference type="Proteomes" id="UP000199529">
    <property type="component" value="Unassembled WGS sequence"/>
</dbReference>
<comment type="subunit">
    <text evidence="6">Homodimer.</text>
</comment>
<dbReference type="InterPro" id="IPR029066">
    <property type="entry name" value="PLP-binding_barrel"/>
</dbReference>
<accession>A0A1H3SMM5</accession>
<gene>
    <name evidence="6" type="primary">lysA</name>
    <name evidence="11" type="ORF">SAMN05216215_106716</name>
</gene>
<evidence type="ECO:0000256" key="2">
    <source>
        <dbReference type="ARBA" id="ARBA00022793"/>
    </source>
</evidence>
<dbReference type="EC" id="4.1.1.20" evidence="6 7"/>
<feature type="binding site" evidence="6">
    <location>
        <position position="409"/>
    </location>
    <ligand>
        <name>pyridoxal 5'-phosphate</name>
        <dbReference type="ChEBI" id="CHEBI:597326"/>
    </ligand>
</feature>
<keyword evidence="6" id="KW-0028">Amino-acid biosynthesis</keyword>
<evidence type="ECO:0000256" key="3">
    <source>
        <dbReference type="ARBA" id="ARBA00022898"/>
    </source>
</evidence>
<feature type="active site" description="Proton donor" evidence="8">
    <location>
        <position position="379"/>
    </location>
</feature>
<evidence type="ECO:0000256" key="7">
    <source>
        <dbReference type="NCBIfam" id="TIGR01048"/>
    </source>
</evidence>
<dbReference type="Pfam" id="PF02784">
    <property type="entry name" value="Orn_Arg_deC_N"/>
    <property type="match status" value="1"/>
</dbReference>
<dbReference type="FunFam" id="3.20.20.10:FF:000003">
    <property type="entry name" value="Diaminopimelate decarboxylase"/>
    <property type="match status" value="1"/>
</dbReference>
<comment type="function">
    <text evidence="6">Specifically catalyzes the decarboxylation of meso-diaminopimelate (meso-DAP) to L-lysine.</text>
</comment>
<dbReference type="GO" id="GO:0009089">
    <property type="term" value="P:lysine biosynthetic process via diaminopimelate"/>
    <property type="evidence" value="ECO:0007669"/>
    <property type="project" value="UniProtKB-UniRule"/>
</dbReference>
<evidence type="ECO:0000256" key="8">
    <source>
        <dbReference type="PIRSR" id="PIRSR600183-50"/>
    </source>
</evidence>
<keyword evidence="12" id="KW-1185">Reference proteome</keyword>
<comment type="catalytic activity">
    <reaction evidence="6 9">
        <text>meso-2,6-diaminopimelate + H(+) = L-lysine + CO2</text>
        <dbReference type="Rhea" id="RHEA:15101"/>
        <dbReference type="ChEBI" id="CHEBI:15378"/>
        <dbReference type="ChEBI" id="CHEBI:16526"/>
        <dbReference type="ChEBI" id="CHEBI:32551"/>
        <dbReference type="ChEBI" id="CHEBI:57791"/>
        <dbReference type="EC" id="4.1.1.20"/>
    </reaction>
</comment>
<feature type="modified residue" description="N6-(pyridoxal phosphate)lysine" evidence="6 8">
    <location>
        <position position="92"/>
    </location>
</feature>
<evidence type="ECO:0000313" key="11">
    <source>
        <dbReference type="EMBL" id="SDZ38825.1"/>
    </source>
</evidence>
<dbReference type="SUPFAM" id="SSF51419">
    <property type="entry name" value="PLP-binding barrel"/>
    <property type="match status" value="1"/>
</dbReference>
<dbReference type="NCBIfam" id="TIGR01048">
    <property type="entry name" value="lysA"/>
    <property type="match status" value="1"/>
</dbReference>
<dbReference type="GO" id="GO:0008836">
    <property type="term" value="F:diaminopimelate decarboxylase activity"/>
    <property type="evidence" value="ECO:0007669"/>
    <property type="project" value="UniProtKB-UniRule"/>
</dbReference>
<dbReference type="PANTHER" id="PTHR43727">
    <property type="entry name" value="DIAMINOPIMELATE DECARBOXYLASE"/>
    <property type="match status" value="1"/>
</dbReference>
<dbReference type="PRINTS" id="PR01181">
    <property type="entry name" value="DAPDCRBXLASE"/>
</dbReference>
<keyword evidence="4 6" id="KW-0457">Lysine biosynthesis</keyword>
<dbReference type="InterPro" id="IPR022644">
    <property type="entry name" value="De-COase2_N"/>
</dbReference>
<proteinExistence type="inferred from homology"/>
<feature type="binding site" evidence="6">
    <location>
        <begin position="309"/>
        <end position="312"/>
    </location>
    <ligand>
        <name>pyridoxal 5'-phosphate</name>
        <dbReference type="ChEBI" id="CHEBI:597326"/>
    </ligand>
</feature>
<evidence type="ECO:0000256" key="6">
    <source>
        <dbReference type="HAMAP-Rule" id="MF_02120"/>
    </source>
</evidence>
<dbReference type="PANTHER" id="PTHR43727:SF2">
    <property type="entry name" value="GROUP IV DECARBOXYLASE"/>
    <property type="match status" value="1"/>
</dbReference>
<evidence type="ECO:0000256" key="1">
    <source>
        <dbReference type="ARBA" id="ARBA00001933"/>
    </source>
</evidence>
<feature type="binding site" evidence="6">
    <location>
        <position position="312"/>
    </location>
    <ligand>
        <name>substrate</name>
    </ligand>
</feature>
<keyword evidence="5 6" id="KW-0456">Lyase</keyword>
<dbReference type="PROSITE" id="PS00878">
    <property type="entry name" value="ODR_DC_2_1"/>
    <property type="match status" value="1"/>
</dbReference>
<comment type="cofactor">
    <cofactor evidence="1 6 8 9">
        <name>pyridoxal 5'-phosphate</name>
        <dbReference type="ChEBI" id="CHEBI:597326"/>
    </cofactor>
</comment>
<dbReference type="SUPFAM" id="SSF50621">
    <property type="entry name" value="Alanine racemase C-terminal domain-like"/>
    <property type="match status" value="1"/>
</dbReference>
<dbReference type="OrthoDB" id="9802241at2"/>
<dbReference type="PRINTS" id="PR01179">
    <property type="entry name" value="ODADCRBXLASE"/>
</dbReference>
<evidence type="ECO:0000313" key="12">
    <source>
        <dbReference type="Proteomes" id="UP000199529"/>
    </source>
</evidence>
<evidence type="ECO:0000256" key="5">
    <source>
        <dbReference type="ARBA" id="ARBA00023239"/>
    </source>
</evidence>
<reference evidence="12" key="1">
    <citation type="submission" date="2016-10" db="EMBL/GenBank/DDBJ databases">
        <authorList>
            <person name="Varghese N."/>
            <person name="Submissions S."/>
        </authorList>
    </citation>
    <scope>NUCLEOTIDE SEQUENCE [LARGE SCALE GENOMIC DNA]</scope>
    <source>
        <strain evidence="12">CGMCC 4.3530</strain>
    </source>
</reference>
<protein>
    <recommendedName>
        <fullName evidence="6 7">Diaminopimelate decarboxylase</fullName>
        <shortName evidence="6">DAP decarboxylase</shortName>
        <shortName evidence="6">DAPDC</shortName>
        <ecNumber evidence="6 7">4.1.1.20</ecNumber>
    </recommendedName>
</protein>
<dbReference type="InterPro" id="IPR009006">
    <property type="entry name" value="Ala_racemase/Decarboxylase_C"/>
</dbReference>
<comment type="pathway">
    <text evidence="6 9">Amino-acid biosynthesis; L-lysine biosynthesis via DAP pathway; L-lysine from DL-2,6-diaminopimelate: step 1/1.</text>
</comment>
<feature type="binding site" evidence="6">
    <location>
        <position position="352"/>
    </location>
    <ligand>
        <name>substrate</name>
    </ligand>
</feature>
<dbReference type="UniPathway" id="UPA00034">
    <property type="reaction ID" value="UER00027"/>
</dbReference>
<feature type="domain" description="Orn/DAP/Arg decarboxylase 2 N-terminal" evidence="10">
    <location>
        <begin position="73"/>
        <end position="316"/>
    </location>
</feature>
<sequence>MSHPPPSAEEIAVTLAELLPTFRHSLPRKLPDSIWPESAVALPSGDVTVGGVSLTELAERFGTPGYVLDVQAVRARCRAYRSMDAEIAFAGKAFLCRRMARLLAEEGMSLDVCSAGELATALAAGFPAERILLHGNAKTDRELRTAANAGVGRVVVDSPAEIDRIVGAQDVLVRVTPGIDGHTHRAVATGVEDQKFGLSLAGGQAAAAVAKVLQRPELRLVGLHCHLGSQISEVAGYEEAVRRLTAFLAEIAVRHGITLPQLNIGGGHAVAYRPGDAEFDLPGFAARIPRVLHYECRKHGLVVPRLTLEPGRAIVARAGITLYRVVTVKHGSSRTFVAVDGGFSDNPRPELYGSRYAARLIGRVGAARERAMSVVGRHCEAGDVLIPDAVLPVDIRAGDLLAVPCTGAYHHSMASTYNLVCRPPVVAVDDGAAEPWVRRETETDLLRRDVA</sequence>
<dbReference type="CDD" id="cd06828">
    <property type="entry name" value="PLPDE_III_DapDC"/>
    <property type="match status" value="1"/>
</dbReference>
<dbReference type="Gene3D" id="2.40.37.10">
    <property type="entry name" value="Lyase, Ornithine Decarboxylase, Chain A, domain 1"/>
    <property type="match status" value="1"/>
</dbReference>
<dbReference type="InterPro" id="IPR022653">
    <property type="entry name" value="De-COase2_pyr-phos_BS"/>
</dbReference>
<organism evidence="11 12">
    <name type="scientific">Saccharopolyspora shandongensis</name>
    <dbReference type="NCBI Taxonomy" id="418495"/>
    <lineage>
        <taxon>Bacteria</taxon>
        <taxon>Bacillati</taxon>
        <taxon>Actinomycetota</taxon>
        <taxon>Actinomycetes</taxon>
        <taxon>Pseudonocardiales</taxon>
        <taxon>Pseudonocardiaceae</taxon>
        <taxon>Saccharopolyspora</taxon>
    </lineage>
</organism>
<dbReference type="Gene3D" id="3.20.20.10">
    <property type="entry name" value="Alanine racemase"/>
    <property type="match status" value="1"/>
</dbReference>
<dbReference type="STRING" id="418495.SAMN05216215_106716"/>
<dbReference type="HAMAP" id="MF_02120">
    <property type="entry name" value="LysA"/>
    <property type="match status" value="1"/>
</dbReference>
<feature type="binding site" evidence="6">
    <location>
        <position position="409"/>
    </location>
    <ligand>
        <name>substrate</name>
    </ligand>
</feature>
<dbReference type="InterPro" id="IPR000183">
    <property type="entry name" value="Orn/DAP/Arg_de-COase"/>
</dbReference>
<keyword evidence="2 6" id="KW-0210">Decarboxylase</keyword>
<dbReference type="GO" id="GO:0030170">
    <property type="term" value="F:pyridoxal phosphate binding"/>
    <property type="evidence" value="ECO:0007669"/>
    <property type="project" value="UniProtKB-UniRule"/>
</dbReference>
<dbReference type="InterPro" id="IPR002986">
    <property type="entry name" value="DAP_deCOOHase_LysA"/>
</dbReference>
<evidence type="ECO:0000259" key="10">
    <source>
        <dbReference type="Pfam" id="PF02784"/>
    </source>
</evidence>
<comment type="similarity">
    <text evidence="6">Belongs to the Orn/Lys/Arg decarboxylase class-II family. LysA subfamily.</text>
</comment>